<evidence type="ECO:0000313" key="2">
    <source>
        <dbReference type="EMBL" id="NII40232.1"/>
    </source>
</evidence>
<feature type="transmembrane region" description="Helical" evidence="1">
    <location>
        <begin position="21"/>
        <end position="48"/>
    </location>
</feature>
<evidence type="ECO:0000256" key="1">
    <source>
        <dbReference type="SAM" id="Phobius"/>
    </source>
</evidence>
<evidence type="ECO:0000313" key="3">
    <source>
        <dbReference type="Proteomes" id="UP001318300"/>
    </source>
</evidence>
<feature type="transmembrane region" description="Helical" evidence="1">
    <location>
        <begin position="60"/>
        <end position="81"/>
    </location>
</feature>
<feature type="transmembrane region" description="Helical" evidence="1">
    <location>
        <begin position="102"/>
        <end position="133"/>
    </location>
</feature>
<dbReference type="Proteomes" id="UP001318300">
    <property type="component" value="Unassembled WGS sequence"/>
</dbReference>
<dbReference type="RefSeq" id="WP_166779304.1">
    <property type="nucleotide sequence ID" value="NZ_JAAOYO010000001.1"/>
</dbReference>
<accession>A0ABX0T426</accession>
<organism evidence="2 3">
    <name type="scientific">Curtobacterium salicis</name>
    <dbReference type="NCBI Taxonomy" id="1779862"/>
    <lineage>
        <taxon>Bacteria</taxon>
        <taxon>Bacillati</taxon>
        <taxon>Actinomycetota</taxon>
        <taxon>Actinomycetes</taxon>
        <taxon>Micrococcales</taxon>
        <taxon>Microbacteriaceae</taxon>
        <taxon>Curtobacterium</taxon>
    </lineage>
</organism>
<gene>
    <name evidence="2" type="ORF">E9228_000851</name>
</gene>
<keyword evidence="3" id="KW-1185">Reference proteome</keyword>
<sequence length="153" mass="15811">MTMLPDGPHPPTPALGLGDKAILLGWLVSALLVSSAPLAVGVATVALVPGLGGLRTGVTPLMVAGWLMTAVALMVVLGAPLERVTRRLVRGHERGGTLAAEAASIGFLWLLMVPMAASGLSALLASSISVVLYKCVEPLLERWAARDRAVDED</sequence>
<comment type="caution">
    <text evidence="2">The sequence shown here is derived from an EMBL/GenBank/DDBJ whole genome shotgun (WGS) entry which is preliminary data.</text>
</comment>
<name>A0ABX0T426_9MICO</name>
<dbReference type="EMBL" id="JAAOYO010000001">
    <property type="protein sequence ID" value="NII40232.1"/>
    <property type="molecule type" value="Genomic_DNA"/>
</dbReference>
<keyword evidence="1" id="KW-1133">Transmembrane helix</keyword>
<keyword evidence="1" id="KW-0472">Membrane</keyword>
<proteinExistence type="predicted"/>
<reference evidence="2 3" key="1">
    <citation type="submission" date="2020-03" db="EMBL/GenBank/DDBJ databases">
        <title>Above-ground endophytic microbial communities from plants in different locations in the United States.</title>
        <authorList>
            <person name="Frank C."/>
        </authorList>
    </citation>
    <scope>NUCLEOTIDE SEQUENCE [LARGE SCALE GENOMIC DNA]</scope>
    <source>
        <strain evidence="2 3">WW7</strain>
    </source>
</reference>
<protein>
    <submittedName>
        <fullName evidence="2">Membrane protein</fullName>
    </submittedName>
</protein>
<keyword evidence="1" id="KW-0812">Transmembrane</keyword>